<evidence type="ECO:0000256" key="3">
    <source>
        <dbReference type="ARBA" id="ARBA00022475"/>
    </source>
</evidence>
<dbReference type="Pfam" id="PF00005">
    <property type="entry name" value="ABC_tran"/>
    <property type="match status" value="1"/>
</dbReference>
<dbReference type="PANTHER" id="PTHR43869">
    <property type="entry name" value="GLYCINE BETAINE/PROLINE BETAINE TRANSPORT SYSTEM ATP-BINDING PROTEIN PROV"/>
    <property type="match status" value="1"/>
</dbReference>
<accession>A0A1M5ZNF9</accession>
<keyword evidence="7" id="KW-0129">CBS domain</keyword>
<dbReference type="PROSITE" id="PS00211">
    <property type="entry name" value="ABC_TRANSPORTER_1"/>
    <property type="match status" value="1"/>
</dbReference>
<dbReference type="SUPFAM" id="SSF54631">
    <property type="entry name" value="CBS-domain pair"/>
    <property type="match status" value="1"/>
</dbReference>
<sequence length="428" mass="46749">MAKIEVRNIFKIFGPQPGRWLDDARAGIDKQELLAKSGHTLGLRDISLSIEEGSIYVIMGLSGSGKSTLIRHFNRLIEPSAGQILVDGVDVMTLGKTALEKFRQQKMSMVFQRFGLFPHRTVIENVAYGLQVQGMGKEERRGRAQHWLEQVGLLGFENQYPHQLSGGMQQRVGLARALATDAEILLMDEAFSALDPLIRREMQDQLLQLQAQLNKTIVFITHDLDEALRLGNRIAILKGGELVQEGTPEDILLAPADDYVQSFLQDVNRSKVLNAAHACNEPSLTLTMRSRPSHAVERMAARRFDYTAVLDGKRLAGVLTRSAAERAVRDGARDVARYVEDMASVPATAGLDEVLGRMLRSTEPLAVTGDNDEFLGMLSRSKVVELVTPVIEGGDTNDAAAGDDSAPAAAMADPDTEAAPPGEQRTAA</sequence>
<dbReference type="GO" id="GO:0016887">
    <property type="term" value="F:ATP hydrolysis activity"/>
    <property type="evidence" value="ECO:0007669"/>
    <property type="project" value="UniProtKB-UniRule"/>
</dbReference>
<feature type="domain" description="CBS" evidence="11">
    <location>
        <begin position="338"/>
        <end position="396"/>
    </location>
</feature>
<dbReference type="PROSITE" id="PS50893">
    <property type="entry name" value="ABC_TRANSPORTER_2"/>
    <property type="match status" value="1"/>
</dbReference>
<dbReference type="GO" id="GO:0005524">
    <property type="term" value="F:ATP binding"/>
    <property type="evidence" value="ECO:0007669"/>
    <property type="project" value="UniProtKB-UniRule"/>
</dbReference>
<comment type="subunit">
    <text evidence="8">The complex is probably composed of two ATP-binding proteins, two transmembrane proteins and a solute-binding protein.</text>
</comment>
<dbReference type="PANTHER" id="PTHR43869:SF1">
    <property type="entry name" value="GLYCINE BETAINE_PROLINE BETAINE TRANSPORT SYSTEM ATP-BINDING PROTEIN PROV"/>
    <property type="match status" value="1"/>
</dbReference>
<dbReference type="GO" id="GO:0031460">
    <property type="term" value="P:glycine betaine transport"/>
    <property type="evidence" value="ECO:0007669"/>
    <property type="project" value="InterPro"/>
</dbReference>
<dbReference type="EC" id="7.6.2.9" evidence="8"/>
<keyword evidence="3" id="KW-1003">Cell membrane</keyword>
<evidence type="ECO:0000256" key="4">
    <source>
        <dbReference type="ARBA" id="ARBA00022741"/>
    </source>
</evidence>
<feature type="domain" description="ABC transporter" evidence="10">
    <location>
        <begin position="28"/>
        <end position="264"/>
    </location>
</feature>
<keyword evidence="8" id="KW-0472">Membrane</keyword>
<organism evidence="12 13">
    <name type="scientific">Pollutimonas bauzanensis</name>
    <dbReference type="NCBI Taxonomy" id="658167"/>
    <lineage>
        <taxon>Bacteria</taxon>
        <taxon>Pseudomonadati</taxon>
        <taxon>Pseudomonadota</taxon>
        <taxon>Betaproteobacteria</taxon>
        <taxon>Burkholderiales</taxon>
        <taxon>Alcaligenaceae</taxon>
        <taxon>Pollutimonas</taxon>
    </lineage>
</organism>
<dbReference type="OrthoDB" id="9802264at2"/>
<dbReference type="GO" id="GO:0006865">
    <property type="term" value="P:amino acid transport"/>
    <property type="evidence" value="ECO:0007669"/>
    <property type="project" value="UniProtKB-UniRule"/>
</dbReference>
<dbReference type="Gene3D" id="3.40.50.300">
    <property type="entry name" value="P-loop containing nucleotide triphosphate hydrolases"/>
    <property type="match status" value="1"/>
</dbReference>
<evidence type="ECO:0000256" key="1">
    <source>
        <dbReference type="ARBA" id="ARBA00005417"/>
    </source>
</evidence>
<keyword evidence="6" id="KW-0029">Amino-acid transport</keyword>
<dbReference type="GO" id="GO:0005886">
    <property type="term" value="C:plasma membrane"/>
    <property type="evidence" value="ECO:0007669"/>
    <property type="project" value="UniProtKB-SubCell"/>
</dbReference>
<evidence type="ECO:0000256" key="8">
    <source>
        <dbReference type="RuleBase" id="RU369116"/>
    </source>
</evidence>
<dbReference type="InterPro" id="IPR027417">
    <property type="entry name" value="P-loop_NTPase"/>
</dbReference>
<dbReference type="InterPro" id="IPR017871">
    <property type="entry name" value="ABC_transporter-like_CS"/>
</dbReference>
<keyword evidence="8" id="KW-0997">Cell inner membrane</keyword>
<protein>
    <recommendedName>
        <fullName evidence="8">Quaternary amine transport ATP-binding protein</fullName>
        <ecNumber evidence="8">7.6.2.9</ecNumber>
    </recommendedName>
</protein>
<evidence type="ECO:0000259" key="10">
    <source>
        <dbReference type="PROSITE" id="PS50893"/>
    </source>
</evidence>
<keyword evidence="13" id="KW-1185">Reference proteome</keyword>
<keyword evidence="2 8" id="KW-0813">Transport</keyword>
<evidence type="ECO:0000256" key="6">
    <source>
        <dbReference type="ARBA" id="ARBA00022970"/>
    </source>
</evidence>
<dbReference type="InterPro" id="IPR005892">
    <property type="entry name" value="Gly-betaine_transp_ATP-bd"/>
</dbReference>
<name>A0A1M5ZNF9_9BURK</name>
<evidence type="ECO:0000256" key="2">
    <source>
        <dbReference type="ARBA" id="ARBA00022448"/>
    </source>
</evidence>
<gene>
    <name evidence="12" type="ORF">SAMN04488135_11699</name>
</gene>
<dbReference type="GO" id="GO:0006970">
    <property type="term" value="P:response to osmotic stress"/>
    <property type="evidence" value="ECO:0007669"/>
    <property type="project" value="UniProtKB-ARBA"/>
</dbReference>
<dbReference type="RefSeq" id="WP_073108205.1">
    <property type="nucleotide sequence ID" value="NZ_FQXE01000016.1"/>
</dbReference>
<feature type="region of interest" description="Disordered" evidence="9">
    <location>
        <begin position="393"/>
        <end position="428"/>
    </location>
</feature>
<evidence type="ECO:0000256" key="7">
    <source>
        <dbReference type="PROSITE-ProRule" id="PRU00703"/>
    </source>
</evidence>
<feature type="compositionally biased region" description="Low complexity" evidence="9">
    <location>
        <begin position="393"/>
        <end position="421"/>
    </location>
</feature>
<dbReference type="FunFam" id="3.40.50.300:FF:000201">
    <property type="entry name" value="Glycine betaine/L-proline ABC transporter ATP-binding protein"/>
    <property type="match status" value="1"/>
</dbReference>
<dbReference type="InterPro" id="IPR003439">
    <property type="entry name" value="ABC_transporter-like_ATP-bd"/>
</dbReference>
<keyword evidence="5 8" id="KW-0067">ATP-binding</keyword>
<comment type="similarity">
    <text evidence="1 8">Belongs to the ABC transporter superfamily.</text>
</comment>
<dbReference type="GO" id="GO:0015418">
    <property type="term" value="F:ABC-type quaternary ammonium compound transporting activity"/>
    <property type="evidence" value="ECO:0007669"/>
    <property type="project" value="UniProtKB-EC"/>
</dbReference>
<dbReference type="InterPro" id="IPR051921">
    <property type="entry name" value="ABC_osmolyte_uptake_ATP-bind"/>
</dbReference>
<keyword evidence="4 8" id="KW-0547">Nucleotide-binding</keyword>
<dbReference type="Gene3D" id="3.10.580.10">
    <property type="entry name" value="CBS-domain"/>
    <property type="match status" value="1"/>
</dbReference>
<dbReference type="CDD" id="cd03294">
    <property type="entry name" value="ABC_Pro_Gly_Betaine"/>
    <property type="match status" value="1"/>
</dbReference>
<dbReference type="InterPro" id="IPR003593">
    <property type="entry name" value="AAA+_ATPase"/>
</dbReference>
<dbReference type="AlphaFoldDB" id="A0A1M5ZNF9"/>
<dbReference type="InterPro" id="IPR046342">
    <property type="entry name" value="CBS_dom_sf"/>
</dbReference>
<evidence type="ECO:0000256" key="5">
    <source>
        <dbReference type="ARBA" id="ARBA00022840"/>
    </source>
</evidence>
<comment type="catalytic activity">
    <reaction evidence="8">
        <text>a quaternary ammonium(out) + ATP + H2O = a quaternary ammonium(in) + ADP + phosphate + H(+)</text>
        <dbReference type="Rhea" id="RHEA:11036"/>
        <dbReference type="ChEBI" id="CHEBI:15377"/>
        <dbReference type="ChEBI" id="CHEBI:15378"/>
        <dbReference type="ChEBI" id="CHEBI:30616"/>
        <dbReference type="ChEBI" id="CHEBI:35267"/>
        <dbReference type="ChEBI" id="CHEBI:43474"/>
        <dbReference type="ChEBI" id="CHEBI:456216"/>
    </reaction>
</comment>
<dbReference type="EMBL" id="FQXE01000016">
    <property type="protein sequence ID" value="SHI25827.1"/>
    <property type="molecule type" value="Genomic_DNA"/>
</dbReference>
<evidence type="ECO:0000259" key="11">
    <source>
        <dbReference type="PROSITE" id="PS51371"/>
    </source>
</evidence>
<dbReference type="Proteomes" id="UP000184226">
    <property type="component" value="Unassembled WGS sequence"/>
</dbReference>
<evidence type="ECO:0000313" key="13">
    <source>
        <dbReference type="Proteomes" id="UP000184226"/>
    </source>
</evidence>
<dbReference type="NCBIfam" id="TIGR01186">
    <property type="entry name" value="proV"/>
    <property type="match status" value="1"/>
</dbReference>
<evidence type="ECO:0000313" key="12">
    <source>
        <dbReference type="EMBL" id="SHI25827.1"/>
    </source>
</evidence>
<dbReference type="SMART" id="SM00382">
    <property type="entry name" value="AAA"/>
    <property type="match status" value="1"/>
</dbReference>
<dbReference type="SUPFAM" id="SSF52540">
    <property type="entry name" value="P-loop containing nucleoside triphosphate hydrolases"/>
    <property type="match status" value="1"/>
</dbReference>
<dbReference type="STRING" id="658167.SAMN04488135_11699"/>
<dbReference type="PROSITE" id="PS51371">
    <property type="entry name" value="CBS"/>
    <property type="match status" value="1"/>
</dbReference>
<reference evidence="12 13" key="1">
    <citation type="submission" date="2016-11" db="EMBL/GenBank/DDBJ databases">
        <authorList>
            <person name="Jaros S."/>
            <person name="Januszkiewicz K."/>
            <person name="Wedrychowicz H."/>
        </authorList>
    </citation>
    <scope>NUCLEOTIDE SEQUENCE [LARGE SCALE GENOMIC DNA]</scope>
    <source>
        <strain evidence="12 13">CGMCC 1.10190</strain>
    </source>
</reference>
<evidence type="ECO:0000256" key="9">
    <source>
        <dbReference type="SAM" id="MobiDB-lite"/>
    </source>
</evidence>
<dbReference type="InterPro" id="IPR000644">
    <property type="entry name" value="CBS_dom"/>
</dbReference>
<comment type="subcellular location">
    <subcellularLocation>
        <location evidence="8">Cell inner membrane</location>
        <topology evidence="8">Peripheral membrane protein</topology>
    </subcellularLocation>
</comment>
<proteinExistence type="inferred from homology"/>